<organism evidence="1">
    <name type="scientific">Rhizophora mucronata</name>
    <name type="common">Asiatic mangrove</name>
    <dbReference type="NCBI Taxonomy" id="61149"/>
    <lineage>
        <taxon>Eukaryota</taxon>
        <taxon>Viridiplantae</taxon>
        <taxon>Streptophyta</taxon>
        <taxon>Embryophyta</taxon>
        <taxon>Tracheophyta</taxon>
        <taxon>Spermatophyta</taxon>
        <taxon>Magnoliopsida</taxon>
        <taxon>eudicotyledons</taxon>
        <taxon>Gunneridae</taxon>
        <taxon>Pentapetalae</taxon>
        <taxon>rosids</taxon>
        <taxon>fabids</taxon>
        <taxon>Malpighiales</taxon>
        <taxon>Rhizophoraceae</taxon>
        <taxon>Rhizophora</taxon>
    </lineage>
</organism>
<name>A0A2P2NVQ8_RHIMU</name>
<sequence>MVVVWLMAHQPMVADVPRKLIYWVGLSLNNGPWLSVLQ</sequence>
<evidence type="ECO:0000313" key="1">
    <source>
        <dbReference type="EMBL" id="MBX46509.1"/>
    </source>
</evidence>
<dbReference type="EMBL" id="GGEC01066025">
    <property type="protein sequence ID" value="MBX46509.1"/>
    <property type="molecule type" value="Transcribed_RNA"/>
</dbReference>
<reference evidence="1" key="1">
    <citation type="submission" date="2018-02" db="EMBL/GenBank/DDBJ databases">
        <title>Rhizophora mucronata_Transcriptome.</title>
        <authorList>
            <person name="Meera S.P."/>
            <person name="Sreeshan A."/>
            <person name="Augustine A."/>
        </authorList>
    </citation>
    <scope>NUCLEOTIDE SEQUENCE</scope>
    <source>
        <tissue evidence="1">Leaf</tissue>
    </source>
</reference>
<accession>A0A2P2NVQ8</accession>
<proteinExistence type="predicted"/>
<protein>
    <submittedName>
        <fullName evidence="1">Uncharacterized protein</fullName>
    </submittedName>
</protein>
<dbReference type="AlphaFoldDB" id="A0A2P2NVQ8"/>